<dbReference type="EMBL" id="JARKIB010000185">
    <property type="protein sequence ID" value="KAJ7726642.1"/>
    <property type="molecule type" value="Genomic_DNA"/>
</dbReference>
<feature type="compositionally biased region" description="Polar residues" evidence="1">
    <location>
        <begin position="542"/>
        <end position="555"/>
    </location>
</feature>
<dbReference type="AlphaFoldDB" id="A0AAD7HSN1"/>
<feature type="region of interest" description="Disordered" evidence="1">
    <location>
        <begin position="331"/>
        <end position="393"/>
    </location>
</feature>
<accession>A0AAD7HSN1</accession>
<feature type="region of interest" description="Disordered" evidence="1">
    <location>
        <begin position="494"/>
        <end position="592"/>
    </location>
</feature>
<feature type="compositionally biased region" description="Basic and acidic residues" evidence="1">
    <location>
        <begin position="523"/>
        <end position="536"/>
    </location>
</feature>
<feature type="compositionally biased region" description="Gly residues" evidence="1">
    <location>
        <begin position="355"/>
        <end position="367"/>
    </location>
</feature>
<comment type="caution">
    <text evidence="2">The sequence shown here is derived from an EMBL/GenBank/DDBJ whole genome shotgun (WGS) entry which is preliminary data.</text>
</comment>
<reference evidence="2" key="1">
    <citation type="submission" date="2023-03" db="EMBL/GenBank/DDBJ databases">
        <title>Massive genome expansion in bonnet fungi (Mycena s.s.) driven by repeated elements and novel gene families across ecological guilds.</title>
        <authorList>
            <consortium name="Lawrence Berkeley National Laboratory"/>
            <person name="Harder C.B."/>
            <person name="Miyauchi S."/>
            <person name="Viragh M."/>
            <person name="Kuo A."/>
            <person name="Thoen E."/>
            <person name="Andreopoulos B."/>
            <person name="Lu D."/>
            <person name="Skrede I."/>
            <person name="Drula E."/>
            <person name="Henrissat B."/>
            <person name="Morin E."/>
            <person name="Kohler A."/>
            <person name="Barry K."/>
            <person name="LaButti K."/>
            <person name="Morin E."/>
            <person name="Salamov A."/>
            <person name="Lipzen A."/>
            <person name="Mereny Z."/>
            <person name="Hegedus B."/>
            <person name="Baldrian P."/>
            <person name="Stursova M."/>
            <person name="Weitz H."/>
            <person name="Taylor A."/>
            <person name="Grigoriev I.V."/>
            <person name="Nagy L.G."/>
            <person name="Martin F."/>
            <person name="Kauserud H."/>
        </authorList>
    </citation>
    <scope>NUCLEOTIDE SEQUENCE</scope>
    <source>
        <strain evidence="2">CBHHK182m</strain>
    </source>
</reference>
<feature type="region of interest" description="Disordered" evidence="1">
    <location>
        <begin position="445"/>
        <end position="472"/>
    </location>
</feature>
<gene>
    <name evidence="2" type="ORF">B0H16DRAFT_1697968</name>
</gene>
<keyword evidence="3" id="KW-1185">Reference proteome</keyword>
<protein>
    <submittedName>
        <fullName evidence="2">Uncharacterized protein</fullName>
    </submittedName>
</protein>
<organism evidence="2 3">
    <name type="scientific">Mycena metata</name>
    <dbReference type="NCBI Taxonomy" id="1033252"/>
    <lineage>
        <taxon>Eukaryota</taxon>
        <taxon>Fungi</taxon>
        <taxon>Dikarya</taxon>
        <taxon>Basidiomycota</taxon>
        <taxon>Agaricomycotina</taxon>
        <taxon>Agaricomycetes</taxon>
        <taxon>Agaricomycetidae</taxon>
        <taxon>Agaricales</taxon>
        <taxon>Marasmiineae</taxon>
        <taxon>Mycenaceae</taxon>
        <taxon>Mycena</taxon>
    </lineage>
</organism>
<dbReference type="Proteomes" id="UP001215598">
    <property type="component" value="Unassembled WGS sequence"/>
</dbReference>
<evidence type="ECO:0000313" key="3">
    <source>
        <dbReference type="Proteomes" id="UP001215598"/>
    </source>
</evidence>
<feature type="compositionally biased region" description="Gly residues" evidence="1">
    <location>
        <begin position="565"/>
        <end position="575"/>
    </location>
</feature>
<name>A0AAD7HSN1_9AGAR</name>
<proteinExistence type="predicted"/>
<sequence>MALSTSTRVLKYSRYYVHPSIVPSLQRFNSNPWSASFNAPKRPSSWPLEPKQTETVAVWNQVYRVNDRVQLRGLDNPAQMAHSPWIPTATHCASMAPRIVLSTANRSSTRASRVSRGWSNLEFPIIVFGLRLLILKLLIASRFKGQSSAAMALHHILALISISIPALLAPAPSRPECFVPFNLQSPSRPQDLKLSKPWLILKLQQTLRRSCHRNCDSIIYSNAAMAFKFKCITVYYIPLHLEVSIKHRAPTSIPPITNALNCNVIQFRSSAVPTASRPSRPQILDAAAGSLMCEWRLYSDINFRTRTEFALSAGASARDLARARCAAVDTKADAGNGDGDGDAARRDGTRERRGQGGGTRGEGMGWGEDGHEAADSTRTTKARQRPPHAYGIRAEGGCECAQPAPGTWCRVHATRALCGGVHEGGREGGDGGRWDEGVCDGNGDANAGRQARESAMGTGRESRGNKGRGWGWGDGIGRGGSCGERRLEAHCVPAHTHHTPPGALQKRGAGRRQRATLGYSEWGKGRGERMQGEAHRGRAQRGESTPTMPSFQLSGRRQDDSAGDGSAGFAGGGIDGIRAWDSMRREPLAVGR</sequence>
<feature type="compositionally biased region" description="Basic and acidic residues" evidence="1">
    <location>
        <begin position="342"/>
        <end position="354"/>
    </location>
</feature>
<feature type="compositionally biased region" description="Basic and acidic residues" evidence="1">
    <location>
        <begin position="581"/>
        <end position="592"/>
    </location>
</feature>
<evidence type="ECO:0000256" key="1">
    <source>
        <dbReference type="SAM" id="MobiDB-lite"/>
    </source>
</evidence>
<evidence type="ECO:0000313" key="2">
    <source>
        <dbReference type="EMBL" id="KAJ7726642.1"/>
    </source>
</evidence>